<dbReference type="Pfam" id="PF00069">
    <property type="entry name" value="Pkinase"/>
    <property type="match status" value="1"/>
</dbReference>
<dbReference type="CDD" id="cd00180">
    <property type="entry name" value="PKc"/>
    <property type="match status" value="1"/>
</dbReference>
<evidence type="ECO:0000313" key="1">
    <source>
        <dbReference type="EMBL" id="CAD7235992.1"/>
    </source>
</evidence>
<dbReference type="PRINTS" id="PR01415">
    <property type="entry name" value="ANKYRIN"/>
</dbReference>
<proteinExistence type="predicted"/>
<name>A0A7R8WVK4_9CRUS</name>
<gene>
    <name evidence="1" type="ORF">CTOB1V02_LOCUS13807</name>
</gene>
<dbReference type="InterPro" id="IPR011009">
    <property type="entry name" value="Kinase-like_dom_sf"/>
</dbReference>
<dbReference type="Pfam" id="PF12796">
    <property type="entry name" value="Ank_2"/>
    <property type="match status" value="2"/>
</dbReference>
<dbReference type="InterPro" id="IPR000719">
    <property type="entry name" value="Prot_kinase_dom"/>
</dbReference>
<dbReference type="GO" id="GO:0004672">
    <property type="term" value="F:protein kinase activity"/>
    <property type="evidence" value="ECO:0007669"/>
    <property type="project" value="InterPro"/>
</dbReference>
<dbReference type="OrthoDB" id="6358664at2759"/>
<dbReference type="SUPFAM" id="SSF48403">
    <property type="entry name" value="Ankyrin repeat"/>
    <property type="match status" value="1"/>
</dbReference>
<dbReference type="SMART" id="SM00248">
    <property type="entry name" value="ANK"/>
    <property type="match status" value="7"/>
</dbReference>
<feature type="non-terminal residue" evidence="1">
    <location>
        <position position="453"/>
    </location>
</feature>
<dbReference type="InterPro" id="IPR052391">
    <property type="entry name" value="E3_Ligase-Neurotoxin"/>
</dbReference>
<dbReference type="PROSITE" id="PS50011">
    <property type="entry name" value="PROTEIN_KINASE_DOM"/>
    <property type="match status" value="1"/>
</dbReference>
<dbReference type="InterPro" id="IPR002110">
    <property type="entry name" value="Ankyrin_rpt"/>
</dbReference>
<dbReference type="Pfam" id="PF00023">
    <property type="entry name" value="Ank"/>
    <property type="match status" value="1"/>
</dbReference>
<dbReference type="PANTHER" id="PTHR24133">
    <property type="entry name" value="ANKYRIN DOMAIN-CONTAINING"/>
    <property type="match status" value="1"/>
</dbReference>
<dbReference type="SMART" id="SM00220">
    <property type="entry name" value="S_TKc"/>
    <property type="match status" value="1"/>
</dbReference>
<protein>
    <submittedName>
        <fullName evidence="1">Uncharacterized protein</fullName>
    </submittedName>
</protein>
<dbReference type="GO" id="GO:0005524">
    <property type="term" value="F:ATP binding"/>
    <property type="evidence" value="ECO:0007669"/>
    <property type="project" value="UniProtKB-UniRule"/>
</dbReference>
<dbReference type="SUPFAM" id="SSF56112">
    <property type="entry name" value="Protein kinase-like (PK-like)"/>
    <property type="match status" value="1"/>
</dbReference>
<dbReference type="PANTHER" id="PTHR24133:SF40">
    <property type="entry name" value="ANKYRIN REPEAT DOMAIN 44"/>
    <property type="match status" value="1"/>
</dbReference>
<dbReference type="EMBL" id="OB675920">
    <property type="protein sequence ID" value="CAD7235992.1"/>
    <property type="molecule type" value="Genomic_DNA"/>
</dbReference>
<dbReference type="Gene3D" id="1.10.510.10">
    <property type="entry name" value="Transferase(Phosphotransferase) domain 1"/>
    <property type="match status" value="1"/>
</dbReference>
<dbReference type="InterPro" id="IPR036770">
    <property type="entry name" value="Ankyrin_rpt-contain_sf"/>
</dbReference>
<dbReference type="AlphaFoldDB" id="A0A7R8WVK4"/>
<dbReference type="PROSITE" id="PS00107">
    <property type="entry name" value="PROTEIN_KINASE_ATP"/>
    <property type="match status" value="1"/>
</dbReference>
<accession>A0A7R8WVK4</accession>
<dbReference type="Gene3D" id="1.25.40.20">
    <property type="entry name" value="Ankyrin repeat-containing domain"/>
    <property type="match status" value="2"/>
</dbReference>
<reference evidence="1" key="1">
    <citation type="submission" date="2020-11" db="EMBL/GenBank/DDBJ databases">
        <authorList>
            <person name="Tran Van P."/>
        </authorList>
    </citation>
    <scope>NUCLEOTIDE SEQUENCE</scope>
</reference>
<dbReference type="PROSITE" id="PS50297">
    <property type="entry name" value="ANK_REP_REGION"/>
    <property type="match status" value="6"/>
</dbReference>
<dbReference type="InterPro" id="IPR017441">
    <property type="entry name" value="Protein_kinase_ATP_BS"/>
</dbReference>
<sequence>MRTKPHCMNKSDSLFFLPHTDDRVTPLHFAADGGHTSSVACLLEMGAPVEAVEKEEKARPLHLACAGGHSPCAELLLRAGADINARTRNGWTPLHVCSRRGHRAVVLLLLGRGAEVDRRDERGTTPLLWACVMGHVSVARDLVAHGADVNAKDRLGWPPLMWASDGGHVETVEFLVREAKADLEGRENISGWTALAHAAVKGHTHVMEILLAAGAQVDARDSYGHTPLQWACMKGSLEGVRLLIDHGADWTLADDNGLNAVWYALRRGDLSLWVYFMGLCGIEYLLEVSQVKGTFPERLKSEFTEIEKLGQGSFGTVVKGEKDGEAYAVKEVEGPGLSESTEDEGDEQPWVKEGKAMGHGTHSPFICGLNHVWRQGGSTFFQMPLCDADLHDWMSENAPGNRKRKEVLHFLCDCSSGLRFLHDRMKKIHRDIKPANIFLRREADVEGITRLVA</sequence>
<dbReference type="PROSITE" id="PS50088">
    <property type="entry name" value="ANK_REPEAT"/>
    <property type="match status" value="6"/>
</dbReference>
<organism evidence="1">
    <name type="scientific">Cyprideis torosa</name>
    <dbReference type="NCBI Taxonomy" id="163714"/>
    <lineage>
        <taxon>Eukaryota</taxon>
        <taxon>Metazoa</taxon>
        <taxon>Ecdysozoa</taxon>
        <taxon>Arthropoda</taxon>
        <taxon>Crustacea</taxon>
        <taxon>Oligostraca</taxon>
        <taxon>Ostracoda</taxon>
        <taxon>Podocopa</taxon>
        <taxon>Podocopida</taxon>
        <taxon>Cytherocopina</taxon>
        <taxon>Cytheroidea</taxon>
        <taxon>Cytherideidae</taxon>
        <taxon>Cyprideis</taxon>
    </lineage>
</organism>